<feature type="domain" description="SusD-like N-terminal" evidence="7">
    <location>
        <begin position="14"/>
        <end position="221"/>
    </location>
</feature>
<comment type="similarity">
    <text evidence="2">Belongs to the SusD family.</text>
</comment>
<keyword evidence="9" id="KW-1185">Reference proteome</keyword>
<dbReference type="AlphaFoldDB" id="A0A4R3L034"/>
<dbReference type="Proteomes" id="UP000295807">
    <property type="component" value="Unassembled WGS sequence"/>
</dbReference>
<dbReference type="Gene3D" id="1.25.40.390">
    <property type="match status" value="1"/>
</dbReference>
<evidence type="ECO:0000256" key="1">
    <source>
        <dbReference type="ARBA" id="ARBA00004442"/>
    </source>
</evidence>
<keyword evidence="3" id="KW-0732">Signal</keyword>
<dbReference type="EMBL" id="SMAD01000001">
    <property type="protein sequence ID" value="TCS90270.1"/>
    <property type="molecule type" value="Genomic_DNA"/>
</dbReference>
<dbReference type="GO" id="GO:0009279">
    <property type="term" value="C:cell outer membrane"/>
    <property type="evidence" value="ECO:0007669"/>
    <property type="project" value="UniProtKB-SubCell"/>
</dbReference>
<dbReference type="InterPro" id="IPR033985">
    <property type="entry name" value="SusD-like_N"/>
</dbReference>
<accession>A0A4R3L034</accession>
<dbReference type="InterPro" id="IPR012944">
    <property type="entry name" value="SusD_RagB_dom"/>
</dbReference>
<evidence type="ECO:0000313" key="9">
    <source>
        <dbReference type="Proteomes" id="UP000295807"/>
    </source>
</evidence>
<evidence type="ECO:0000256" key="4">
    <source>
        <dbReference type="ARBA" id="ARBA00023136"/>
    </source>
</evidence>
<feature type="domain" description="RagB/SusD" evidence="6">
    <location>
        <begin position="330"/>
        <end position="624"/>
    </location>
</feature>
<evidence type="ECO:0000256" key="3">
    <source>
        <dbReference type="ARBA" id="ARBA00022729"/>
    </source>
</evidence>
<dbReference type="InterPro" id="IPR011990">
    <property type="entry name" value="TPR-like_helical_dom_sf"/>
</dbReference>
<dbReference type="SUPFAM" id="SSF48452">
    <property type="entry name" value="TPR-like"/>
    <property type="match status" value="1"/>
</dbReference>
<comment type="caution">
    <text evidence="8">The sequence shown here is derived from an EMBL/GenBank/DDBJ whole genome shotgun (WGS) entry which is preliminary data.</text>
</comment>
<dbReference type="Pfam" id="PF14322">
    <property type="entry name" value="SusD-like_3"/>
    <property type="match status" value="1"/>
</dbReference>
<proteinExistence type="inferred from homology"/>
<protein>
    <submittedName>
        <fullName evidence="8">Putative outer membrane starch-binding protein</fullName>
    </submittedName>
</protein>
<name>A0A4R3L034_9SPHI</name>
<keyword evidence="4" id="KW-0472">Membrane</keyword>
<evidence type="ECO:0000313" key="8">
    <source>
        <dbReference type="EMBL" id="TCS90270.1"/>
    </source>
</evidence>
<reference evidence="8 9" key="1">
    <citation type="submission" date="2019-03" db="EMBL/GenBank/DDBJ databases">
        <title>Genomic Encyclopedia of Type Strains, Phase IV (KMG-IV): sequencing the most valuable type-strain genomes for metagenomic binning, comparative biology and taxonomic classification.</title>
        <authorList>
            <person name="Goeker M."/>
        </authorList>
    </citation>
    <scope>NUCLEOTIDE SEQUENCE [LARGE SCALE GENOMIC DNA]</scope>
    <source>
        <strain evidence="8 9">DSM 21100</strain>
    </source>
</reference>
<evidence type="ECO:0000256" key="2">
    <source>
        <dbReference type="ARBA" id="ARBA00006275"/>
    </source>
</evidence>
<organism evidence="8 9">
    <name type="scientific">Anseongella ginsenosidimutans</name>
    <dbReference type="NCBI Taxonomy" id="496056"/>
    <lineage>
        <taxon>Bacteria</taxon>
        <taxon>Pseudomonadati</taxon>
        <taxon>Bacteroidota</taxon>
        <taxon>Sphingobacteriia</taxon>
        <taxon>Sphingobacteriales</taxon>
        <taxon>Sphingobacteriaceae</taxon>
        <taxon>Anseongella</taxon>
    </lineage>
</organism>
<dbReference type="Pfam" id="PF07980">
    <property type="entry name" value="SusD_RagB"/>
    <property type="match status" value="1"/>
</dbReference>
<comment type="subcellular location">
    <subcellularLocation>
        <location evidence="1">Cell outer membrane</location>
    </subcellularLocation>
</comment>
<evidence type="ECO:0000259" key="7">
    <source>
        <dbReference type="Pfam" id="PF14322"/>
    </source>
</evidence>
<gene>
    <name evidence="8" type="ORF">EDD80_101470</name>
</gene>
<evidence type="ECO:0000259" key="6">
    <source>
        <dbReference type="Pfam" id="PF07980"/>
    </source>
</evidence>
<sequence>MTGALAILASCNNYLDVIPDNVATIDNAFTMRSEAEKYLFTCYSYLPAEGDPQWNPAFVAGDEFWQFYPVTNFNSNSLQIARGNQNIVDPYLNYWDGLQGGQPLFTALRDCNIFLENVDNVIDLEPYMKVRWVAEVKFLKAYYHFWLLRMYGPVPIIHENLPISSSVEEVKVSRQPVDSVVNYIVGLLDEAAADLPVVVPDQTSELGRVTRLAALGIKARVLMLAASPLFNGNADFANFANPDGTMLFSASSDPEKWKRAAEACREAIEACHAAGKELYYFPSTLYDISETTKVKMNIRNSIGERWNEELVWGSSNSTGNYIQRLAMARIDPSRLINEQALGQLAPTMRMAELFYSENGVPISEDKTWDYANRYALKIASSEDRFNLKEGYETVALHFDREPRFYADLAFDGAIWYGQGKYDDTQPWHVEAKMDQTSARKGVGRYSITGYFPKKLVNWNFIIQDAQDLSIEEYPWPIMRLADLYLLYAEALNESAGPGAEVYQWLNLVRERAGLKTVEESWSTYSRQPDKYTSREGLREIIHQERMIEMAFEGHRYWDLRRWKKADDAFNGPVLGWDVEKADAESYYRPRVLFKQTFRAPRDYFWPIREQNTVVNRKLVQSLGW</sequence>
<keyword evidence="5" id="KW-0998">Cell outer membrane</keyword>
<evidence type="ECO:0000256" key="5">
    <source>
        <dbReference type="ARBA" id="ARBA00023237"/>
    </source>
</evidence>